<accession>A0ACC5R6E0</accession>
<organism evidence="1 2">
    <name type="scientific">Taklimakanibacter albus</name>
    <dbReference type="NCBI Taxonomy" id="2800327"/>
    <lineage>
        <taxon>Bacteria</taxon>
        <taxon>Pseudomonadati</taxon>
        <taxon>Pseudomonadota</taxon>
        <taxon>Alphaproteobacteria</taxon>
        <taxon>Hyphomicrobiales</taxon>
        <taxon>Aestuariivirgaceae</taxon>
        <taxon>Taklimakanibacter</taxon>
    </lineage>
</organism>
<dbReference type="Proteomes" id="UP000616151">
    <property type="component" value="Unassembled WGS sequence"/>
</dbReference>
<dbReference type="EMBL" id="JAENHL010000007">
    <property type="protein sequence ID" value="MBK1868128.1"/>
    <property type="molecule type" value="Genomic_DNA"/>
</dbReference>
<evidence type="ECO:0000313" key="2">
    <source>
        <dbReference type="Proteomes" id="UP000616151"/>
    </source>
</evidence>
<reference evidence="1" key="1">
    <citation type="submission" date="2021-01" db="EMBL/GenBank/DDBJ databases">
        <authorList>
            <person name="Sun Q."/>
        </authorList>
    </citation>
    <scope>NUCLEOTIDE SEQUENCE</scope>
    <source>
        <strain evidence="1">YIM B02566</strain>
    </source>
</reference>
<sequence length="1035" mass="99229">MSRSVARGLFYSSILTSCLVLVNGATVNKTYAAACVGGVDGANGTVCFIGVTNDTLTYVGSNGTYANGNFSLTLQNHDVNGTFDGITFNGVTGGDGFINLTGDSDVDGNAGHGITSSAVDSNTEIIIEDSSSVTGSVSGIVANSGGAAGGNIKITTEAGTPVVGESGNGILANASTLGNVVIDAQGAVTGTGGNGIVAVAAGGTVDVTTGAAAITGTNGSGIDATASGNVTVGSGGNVTGTVGNGINATSTGNGSVEVTTNGAAGTLVSGANGDGINAEAQATGNVDVEVHTAVTGSVNGIDANAVDGTVEVTTDAAAILGQAGHGIDATASGLVTVGTGGNITGTGGSGINASSSVGNVLVTTNGAAGTLVSGTGGAGINASSGGVGALVDVEVHTAVTGSTIGIDAHSDDGTVEVTTDTAAILGQAGHGIDATASGLVTVSTGGNVTGTGGIGINALSGSGNVNVTTNGAAGTLISGTTGAGIFAEATTAGNVDVEVHTAVTGSTVGIDANAVLGTVEVTTDTAAVLGQAGHGIDATASGLVTVSTGGNVTGTGGIGINAVSGTNGNVNVTTNGAAGTLISGTAGAGIFANADGTGNTDVEVHTAVTGSTNGIDANADSGTVEVTTDTAAVTGNAGDGIQATASGNVTVLTGGNVTGTGGNGVNAQSSAGGNVDVTVSGLTTTEVRGTTGAGINAGATGAGTVTIDNNVRALGAVAGVTATSGGGAIQITNDLLIANSSLTDSGLAIRTMGGPTTIDNNNVLGGRVETGAEADHLINDFFWITEGISDFALGDDVVDNNNVIVVGDEAGVAETTTFANLENLNNNGLAGIDLQDQATGDGSNISDRLETSGNYNGNGGGLAIDAFLGGAGSVADVLDVGGNVTGVTEIFVQDTNAGPGGYNPNGILVAHADGTTTAADFVLANGPIDKGLFFYDLLFDAANGDHLLVGLPDREVFETLAAVSSSQEIWRESADAWSTRQENLRDVLATRQVVTGVADPAVVEDDRPMGSLWASALGSWAERDNDASFSILNGN</sequence>
<feature type="non-terminal residue" evidence="1">
    <location>
        <position position="1035"/>
    </location>
</feature>
<proteinExistence type="predicted"/>
<name>A0ACC5R6E0_9HYPH</name>
<keyword evidence="2" id="KW-1185">Reference proteome</keyword>
<protein>
    <submittedName>
        <fullName evidence="1">Uncharacterized protein</fullName>
    </submittedName>
</protein>
<gene>
    <name evidence="1" type="ORF">JHL16_17380</name>
</gene>
<comment type="caution">
    <text evidence="1">The sequence shown here is derived from an EMBL/GenBank/DDBJ whole genome shotgun (WGS) entry which is preliminary data.</text>
</comment>
<evidence type="ECO:0000313" key="1">
    <source>
        <dbReference type="EMBL" id="MBK1868128.1"/>
    </source>
</evidence>